<dbReference type="InterPro" id="IPR010920">
    <property type="entry name" value="LSM_dom_sf"/>
</dbReference>
<accession>A0A658R5U1</accession>
<feature type="domain" description="Mechanosensitive ion channel MscS" evidence="6">
    <location>
        <begin position="198"/>
        <end position="266"/>
    </location>
</feature>
<dbReference type="SUPFAM" id="SSF50182">
    <property type="entry name" value="Sm-like ribonucleoproteins"/>
    <property type="match status" value="1"/>
</dbReference>
<name>A0A658R5U1_9BURK</name>
<keyword evidence="2 5" id="KW-0812">Transmembrane</keyword>
<dbReference type="InterPro" id="IPR030192">
    <property type="entry name" value="YbdG"/>
</dbReference>
<evidence type="ECO:0000313" key="8">
    <source>
        <dbReference type="Proteomes" id="UP000198263"/>
    </source>
</evidence>
<evidence type="ECO:0000259" key="6">
    <source>
        <dbReference type="Pfam" id="PF00924"/>
    </source>
</evidence>
<dbReference type="GO" id="GO:0071470">
    <property type="term" value="P:cellular response to osmotic stress"/>
    <property type="evidence" value="ECO:0007669"/>
    <property type="project" value="InterPro"/>
</dbReference>
<feature type="transmembrane region" description="Helical" evidence="5">
    <location>
        <begin position="24"/>
        <end position="49"/>
    </location>
</feature>
<evidence type="ECO:0000256" key="2">
    <source>
        <dbReference type="ARBA" id="ARBA00022692"/>
    </source>
</evidence>
<dbReference type="RefSeq" id="WP_087129075.1">
    <property type="nucleotide sequence ID" value="NZ_FCNV02000022.1"/>
</dbReference>
<comment type="subcellular location">
    <subcellularLocation>
        <location evidence="1">Membrane</location>
    </subcellularLocation>
</comment>
<keyword evidence="3 5" id="KW-1133">Transmembrane helix</keyword>
<protein>
    <submittedName>
        <fullName evidence="7">MscS mechanosensitive ion channel</fullName>
    </submittedName>
</protein>
<proteinExistence type="predicted"/>
<comment type="caution">
    <text evidence="7">The sequence shown here is derived from an EMBL/GenBank/DDBJ whole genome shotgun (WGS) entry which is preliminary data.</text>
</comment>
<dbReference type="GO" id="GO:0005886">
    <property type="term" value="C:plasma membrane"/>
    <property type="evidence" value="ECO:0007669"/>
    <property type="project" value="TreeGrafter"/>
</dbReference>
<evidence type="ECO:0000256" key="4">
    <source>
        <dbReference type="ARBA" id="ARBA00023136"/>
    </source>
</evidence>
<dbReference type="EMBL" id="FCNV02000022">
    <property type="protein sequence ID" value="SAL51676.1"/>
    <property type="molecule type" value="Genomic_DNA"/>
</dbReference>
<feature type="transmembrane region" description="Helical" evidence="5">
    <location>
        <begin position="179"/>
        <end position="196"/>
    </location>
</feature>
<evidence type="ECO:0000256" key="1">
    <source>
        <dbReference type="ARBA" id="ARBA00004370"/>
    </source>
</evidence>
<dbReference type="OrthoDB" id="9775207at2"/>
<dbReference type="Proteomes" id="UP000198263">
    <property type="component" value="Unassembled WGS sequence"/>
</dbReference>
<feature type="transmembrane region" description="Helical" evidence="5">
    <location>
        <begin position="84"/>
        <end position="105"/>
    </location>
</feature>
<evidence type="ECO:0000256" key="5">
    <source>
        <dbReference type="SAM" id="Phobius"/>
    </source>
</evidence>
<feature type="transmembrane region" description="Helical" evidence="5">
    <location>
        <begin position="152"/>
        <end position="173"/>
    </location>
</feature>
<keyword evidence="4 5" id="KW-0472">Membrane</keyword>
<sequence>MFGNHLRIERGADWTQVHVATDSWAIATLLVAILLLGILLASTICYYVTRSIMLSMVNRLARKEGRKWLIAAGRHKVFHRLAPLVPAAIVYASAPTLSGLTFPLIPVLGRPIAVLAACYMVYTLVRAALALRDSIAERYSQVPYATERPIKSFLQIATIAVYLIALVGIVSLLIGRSPVYLLTGLSAITALLIIIFRDSLLGFVASIQLAAYDMVRVGDWIEVPGFLADGTVIDIALNTIKVRNFDNTIVMLPSQILLTHSIRNWRGMTEAGARRLRHAIHFDVDSVRFPDDGMLARLSERIDHPLALPEGERRTNLGLYRHYLSGYLREHQAVRCDLPLVIRHVQSQAPIVALEICLYIDETRWEPYESLLSDMLDHAYGIAPFFDLRCWQRERS</sequence>
<dbReference type="InterPro" id="IPR023408">
    <property type="entry name" value="MscS_beta-dom_sf"/>
</dbReference>
<dbReference type="Gene3D" id="2.30.30.60">
    <property type="match status" value="1"/>
</dbReference>
<evidence type="ECO:0000256" key="3">
    <source>
        <dbReference type="ARBA" id="ARBA00022989"/>
    </source>
</evidence>
<dbReference type="AlphaFoldDB" id="A0A658R5U1"/>
<dbReference type="PANTHER" id="PTHR30414:SF0">
    <property type="entry name" value="MINICONDUCTANCE MECHANOSENSITIVE CHANNEL YBDG"/>
    <property type="match status" value="1"/>
</dbReference>
<dbReference type="PANTHER" id="PTHR30414">
    <property type="entry name" value="MINICONDUCTANCE MECHANOSENSITIVE CHANNEL YBDG"/>
    <property type="match status" value="1"/>
</dbReference>
<feature type="transmembrane region" description="Helical" evidence="5">
    <location>
        <begin position="111"/>
        <end position="131"/>
    </location>
</feature>
<dbReference type="InterPro" id="IPR006685">
    <property type="entry name" value="MscS_channel_2nd"/>
</dbReference>
<dbReference type="Pfam" id="PF00924">
    <property type="entry name" value="MS_channel_2nd"/>
    <property type="match status" value="1"/>
</dbReference>
<organism evidence="7 8">
    <name type="scientific">Caballeronia concitans</name>
    <dbReference type="NCBI Taxonomy" id="1777133"/>
    <lineage>
        <taxon>Bacteria</taxon>
        <taxon>Pseudomonadati</taxon>
        <taxon>Pseudomonadota</taxon>
        <taxon>Betaproteobacteria</taxon>
        <taxon>Burkholderiales</taxon>
        <taxon>Burkholderiaceae</taxon>
        <taxon>Caballeronia</taxon>
    </lineage>
</organism>
<gene>
    <name evidence="7" type="ORF">AWB72_05485</name>
</gene>
<evidence type="ECO:0000313" key="7">
    <source>
        <dbReference type="EMBL" id="SAL51676.1"/>
    </source>
</evidence>
<keyword evidence="8" id="KW-1185">Reference proteome</keyword>
<dbReference type="GO" id="GO:0008381">
    <property type="term" value="F:mechanosensitive monoatomic ion channel activity"/>
    <property type="evidence" value="ECO:0007669"/>
    <property type="project" value="InterPro"/>
</dbReference>
<reference evidence="7 8" key="1">
    <citation type="submission" date="2016-01" db="EMBL/GenBank/DDBJ databases">
        <authorList>
            <person name="Peeters C."/>
        </authorList>
    </citation>
    <scope>NUCLEOTIDE SEQUENCE [LARGE SCALE GENOMIC DNA]</scope>
    <source>
        <strain evidence="7">LMG 29315</strain>
    </source>
</reference>